<accession>A0A0L7TGT2</accession>
<dbReference type="EMBL" id="JRXF01000005">
    <property type="protein sequence ID" value="KOC94446.1"/>
    <property type="molecule type" value="Genomic_DNA"/>
</dbReference>
<gene>
    <name evidence="8" type="ORF">NG42_05025</name>
    <name evidence="9" type="ORF">NG43_04480</name>
</gene>
<evidence type="ECO:0000313" key="9">
    <source>
        <dbReference type="EMBL" id="KOC94446.1"/>
    </source>
</evidence>
<dbReference type="NCBIfam" id="TIGR01102">
    <property type="entry name" value="yscR"/>
    <property type="match status" value="1"/>
</dbReference>
<keyword evidence="6 7" id="KW-0472">Membrane</keyword>
<dbReference type="GO" id="GO:0009306">
    <property type="term" value="P:protein secretion"/>
    <property type="evidence" value="ECO:0007669"/>
    <property type="project" value="UniProtKB-UniRule"/>
</dbReference>
<dbReference type="RefSeq" id="WP_052898166.1">
    <property type="nucleotide sequence ID" value="NZ_JRXE01000005.1"/>
</dbReference>
<evidence type="ECO:0000256" key="6">
    <source>
        <dbReference type="ARBA" id="ARBA00023136"/>
    </source>
</evidence>
<dbReference type="PRINTS" id="PR01302">
    <property type="entry name" value="TYPE3IMPPROT"/>
</dbReference>
<feature type="transmembrane region" description="Helical" evidence="7">
    <location>
        <begin position="187"/>
        <end position="205"/>
    </location>
</feature>
<protein>
    <submittedName>
        <fullName evidence="9">Type III secretion system protein</fullName>
    </submittedName>
</protein>
<dbReference type="InterPro" id="IPR005773">
    <property type="entry name" value="T3SS_YscR-like"/>
</dbReference>
<reference evidence="10 11" key="1">
    <citation type="journal article" date="2015" name="Int. J. Syst. Evol. Microbiol.">
        <title>Erwinia iniecta sp. nov., isolated from Russian wheat aphids (Diuraphis noxia).</title>
        <authorList>
            <person name="Campillo T."/>
            <person name="Luna E."/>
            <person name="Portier P."/>
            <person name="Fischer-Le Saux M."/>
            <person name="Lapitan N."/>
            <person name="Tisserat N.A."/>
            <person name="Leach J.E."/>
        </authorList>
    </citation>
    <scope>NUCLEOTIDE SEQUENCE [LARGE SCALE GENOMIC DNA]</scope>
    <source>
        <strain evidence="8 11">B120</strain>
        <strain evidence="9 10">B149</strain>
    </source>
</reference>
<dbReference type="PANTHER" id="PTHR30587:SF2">
    <property type="entry name" value="SURFACE PRESENTATION OF ANTIGENS PROTEIN SPAP"/>
    <property type="match status" value="1"/>
</dbReference>
<keyword evidence="3 7" id="KW-1003">Cell membrane</keyword>
<evidence type="ECO:0000256" key="5">
    <source>
        <dbReference type="ARBA" id="ARBA00022989"/>
    </source>
</evidence>
<sequence>MENDISLIAVLALSSLAPFLIACGTSYIKFSIVFVMVRNAIGLQQIPSNITLNGIAFVLSVFVMMPVMKEGYNHFKQQPIDLSSAEAIESWIDSGFVGYKSYLHKYTDRDLAVFFEQAQRQRDGEPDDTEEPPEPSLFALLPAYALTEIKDAFKIGFYIYLPFVVIDLLISSILLTLGMMMMSPVTISVPIKLLLFVVMDGWTLISKGLLEQYLDLSASGSVF</sequence>
<dbReference type="PANTHER" id="PTHR30587">
    <property type="entry name" value="FLAGELLAR BIOSYNTHETIC PROTEIN FLIP"/>
    <property type="match status" value="1"/>
</dbReference>
<comment type="caution">
    <text evidence="9">The sequence shown here is derived from an EMBL/GenBank/DDBJ whole genome shotgun (WGS) entry which is preliminary data.</text>
</comment>
<dbReference type="NCBIfam" id="NF009438">
    <property type="entry name" value="PRK12797.1"/>
    <property type="match status" value="1"/>
</dbReference>
<comment type="similarity">
    <text evidence="2 7">Belongs to the FliP/MopC/SpaP family.</text>
</comment>
<organism evidence="9 10">
    <name type="scientific">Winslowiella iniecta</name>
    <dbReference type="NCBI Taxonomy" id="1560201"/>
    <lineage>
        <taxon>Bacteria</taxon>
        <taxon>Pseudomonadati</taxon>
        <taxon>Pseudomonadota</taxon>
        <taxon>Gammaproteobacteria</taxon>
        <taxon>Enterobacterales</taxon>
        <taxon>Erwiniaceae</taxon>
        <taxon>Winslowiella</taxon>
    </lineage>
</organism>
<dbReference type="OrthoDB" id="9805111at2"/>
<comment type="subcellular location">
    <subcellularLocation>
        <location evidence="1">Cell membrane</location>
        <topology evidence="1">Multi-pass membrane protein</topology>
    </subcellularLocation>
</comment>
<dbReference type="STRING" id="1560201.NG42_05025"/>
<evidence type="ECO:0000256" key="3">
    <source>
        <dbReference type="ARBA" id="ARBA00022475"/>
    </source>
</evidence>
<dbReference type="Proteomes" id="UP000036851">
    <property type="component" value="Unassembled WGS sequence"/>
</dbReference>
<name>A0A0L7TGT2_9GAMM</name>
<evidence type="ECO:0000313" key="8">
    <source>
        <dbReference type="EMBL" id="KOC91603.1"/>
    </source>
</evidence>
<dbReference type="Proteomes" id="UP000037088">
    <property type="component" value="Unassembled WGS sequence"/>
</dbReference>
<proteinExistence type="inferred from homology"/>
<dbReference type="PATRIC" id="fig|1560201.3.peg.1082"/>
<keyword evidence="5 7" id="KW-1133">Transmembrane helix</keyword>
<feature type="transmembrane region" description="Helical" evidence="7">
    <location>
        <begin position="50"/>
        <end position="68"/>
    </location>
</feature>
<dbReference type="PROSITE" id="PS01060">
    <property type="entry name" value="FLIP_1"/>
    <property type="match status" value="1"/>
</dbReference>
<keyword evidence="4 7" id="KW-0812">Transmembrane</keyword>
<keyword evidence="11" id="KW-1185">Reference proteome</keyword>
<feature type="transmembrane region" description="Helical" evidence="7">
    <location>
        <begin position="7"/>
        <end position="30"/>
    </location>
</feature>
<evidence type="ECO:0000256" key="2">
    <source>
        <dbReference type="ARBA" id="ARBA00006257"/>
    </source>
</evidence>
<feature type="transmembrane region" description="Helical" evidence="7">
    <location>
        <begin position="157"/>
        <end position="181"/>
    </location>
</feature>
<evidence type="ECO:0000313" key="10">
    <source>
        <dbReference type="Proteomes" id="UP000036851"/>
    </source>
</evidence>
<dbReference type="InterPro" id="IPR005838">
    <property type="entry name" value="T3SS_IM_P"/>
</dbReference>
<dbReference type="NCBIfam" id="NF009437">
    <property type="entry name" value="PRK12796.1"/>
    <property type="match status" value="1"/>
</dbReference>
<dbReference type="GO" id="GO:0005886">
    <property type="term" value="C:plasma membrane"/>
    <property type="evidence" value="ECO:0007669"/>
    <property type="project" value="UniProtKB-SubCell"/>
</dbReference>
<evidence type="ECO:0000256" key="1">
    <source>
        <dbReference type="ARBA" id="ARBA00004651"/>
    </source>
</evidence>
<evidence type="ECO:0000256" key="4">
    <source>
        <dbReference type="ARBA" id="ARBA00022692"/>
    </source>
</evidence>
<dbReference type="Pfam" id="PF00813">
    <property type="entry name" value="FliP"/>
    <property type="match status" value="1"/>
</dbReference>
<dbReference type="PROSITE" id="PS01061">
    <property type="entry name" value="FLIP_2"/>
    <property type="match status" value="1"/>
</dbReference>
<dbReference type="AlphaFoldDB" id="A0A0L7TGT2"/>
<evidence type="ECO:0000313" key="11">
    <source>
        <dbReference type="Proteomes" id="UP000037088"/>
    </source>
</evidence>
<evidence type="ECO:0000256" key="7">
    <source>
        <dbReference type="RuleBase" id="RU362070"/>
    </source>
</evidence>
<dbReference type="EMBL" id="JRXE01000005">
    <property type="protein sequence ID" value="KOC91603.1"/>
    <property type="molecule type" value="Genomic_DNA"/>
</dbReference>